<dbReference type="PANTHER" id="PTHR10815">
    <property type="entry name" value="METHYLATED-DNA--PROTEIN-CYSTEINE METHYLTRANSFERASE"/>
    <property type="match status" value="1"/>
</dbReference>
<dbReference type="InterPro" id="IPR036388">
    <property type="entry name" value="WH-like_DNA-bd_sf"/>
</dbReference>
<dbReference type="GO" id="GO:0032259">
    <property type="term" value="P:methylation"/>
    <property type="evidence" value="ECO:0007669"/>
    <property type="project" value="UniProtKB-KW"/>
</dbReference>
<proteinExistence type="inferred from homology"/>
<evidence type="ECO:0000256" key="6">
    <source>
        <dbReference type="ARBA" id="ARBA00022763"/>
    </source>
</evidence>
<dbReference type="GO" id="GO:0006281">
    <property type="term" value="P:DNA repair"/>
    <property type="evidence" value="ECO:0007669"/>
    <property type="project" value="UniProtKB-KW"/>
</dbReference>
<reference evidence="11 12" key="1">
    <citation type="journal article" date="2015" name="Genome Announc.">
        <title>Expanding the biotechnology potential of lactobacilli through comparative genomics of 213 strains and associated genera.</title>
        <authorList>
            <person name="Sun Z."/>
            <person name="Harris H.M."/>
            <person name="McCann A."/>
            <person name="Guo C."/>
            <person name="Argimon S."/>
            <person name="Zhang W."/>
            <person name="Yang X."/>
            <person name="Jeffery I.B."/>
            <person name="Cooney J.C."/>
            <person name="Kagawa T.F."/>
            <person name="Liu W."/>
            <person name="Song Y."/>
            <person name="Salvetti E."/>
            <person name="Wrobel A."/>
            <person name="Rasinkangas P."/>
            <person name="Parkhill J."/>
            <person name="Rea M.C."/>
            <person name="O'Sullivan O."/>
            <person name="Ritari J."/>
            <person name="Douillard F.P."/>
            <person name="Paul Ross R."/>
            <person name="Yang R."/>
            <person name="Briner A.E."/>
            <person name="Felis G.E."/>
            <person name="de Vos W.M."/>
            <person name="Barrangou R."/>
            <person name="Klaenhammer T.R."/>
            <person name="Caufield P.W."/>
            <person name="Cui Y."/>
            <person name="Zhang H."/>
            <person name="O'Toole P.W."/>
        </authorList>
    </citation>
    <scope>NUCLEOTIDE SEQUENCE [LARGE SCALE GENOMIC DNA]</scope>
    <source>
        <strain evidence="11 12">DSM 16043</strain>
    </source>
</reference>
<dbReference type="InterPro" id="IPR036631">
    <property type="entry name" value="MGMT_N_sf"/>
</dbReference>
<dbReference type="InterPro" id="IPR036217">
    <property type="entry name" value="MethylDNA_cys_MeTrfase_DNAb"/>
</dbReference>
<comment type="catalytic activity">
    <reaction evidence="8">
        <text>a 6-O-methyl-2'-deoxyguanosine in DNA + L-cysteinyl-[protein] = S-methyl-L-cysteinyl-[protein] + a 2'-deoxyguanosine in DNA</text>
        <dbReference type="Rhea" id="RHEA:24000"/>
        <dbReference type="Rhea" id="RHEA-COMP:10131"/>
        <dbReference type="Rhea" id="RHEA-COMP:10132"/>
        <dbReference type="Rhea" id="RHEA-COMP:11367"/>
        <dbReference type="Rhea" id="RHEA-COMP:11368"/>
        <dbReference type="ChEBI" id="CHEBI:29950"/>
        <dbReference type="ChEBI" id="CHEBI:82612"/>
        <dbReference type="ChEBI" id="CHEBI:85445"/>
        <dbReference type="ChEBI" id="CHEBI:85448"/>
        <dbReference type="EC" id="2.1.1.63"/>
    </reaction>
</comment>
<dbReference type="NCBIfam" id="TIGR00589">
    <property type="entry name" value="ogt"/>
    <property type="match status" value="1"/>
</dbReference>
<dbReference type="FunFam" id="1.10.10.10:FF:000214">
    <property type="entry name" value="Methylated-DNA--protein-cysteine methyltransferase"/>
    <property type="match status" value="1"/>
</dbReference>
<accession>A0A0R1U795</accession>
<comment type="similarity">
    <text evidence="2">Belongs to the MGMT family.</text>
</comment>
<evidence type="ECO:0000256" key="2">
    <source>
        <dbReference type="ARBA" id="ARBA00008711"/>
    </source>
</evidence>
<feature type="domain" description="Methylated-DNA-[protein]-cysteine S-methyltransferase DNA binding" evidence="9">
    <location>
        <begin position="39"/>
        <end position="118"/>
    </location>
</feature>
<dbReference type="Gene3D" id="1.10.10.10">
    <property type="entry name" value="Winged helix-like DNA-binding domain superfamily/Winged helix DNA-binding domain"/>
    <property type="match status" value="1"/>
</dbReference>
<comment type="caution">
    <text evidence="11">The sequence shown here is derived from an EMBL/GenBank/DDBJ whole genome shotgun (WGS) entry which is preliminary data.</text>
</comment>
<dbReference type="InterPro" id="IPR001497">
    <property type="entry name" value="MethylDNA_cys_MeTrfase_AS"/>
</dbReference>
<organism evidence="11 12">
    <name type="scientific">Lactobacillus kalixensis DSM 16043</name>
    <dbReference type="NCBI Taxonomy" id="1423763"/>
    <lineage>
        <taxon>Bacteria</taxon>
        <taxon>Bacillati</taxon>
        <taxon>Bacillota</taxon>
        <taxon>Bacilli</taxon>
        <taxon>Lactobacillales</taxon>
        <taxon>Lactobacillaceae</taxon>
        <taxon>Lactobacillus</taxon>
    </lineage>
</organism>
<keyword evidence="5 11" id="KW-0808">Transferase</keyword>
<sequence>MLVHDPERLKDYVTELKEYFSGKRRKFDLPIDISEFGTPFQRQVLEAVNNVPYGMVVNYGDIASSLSGARSVRAVAHAIALNPVLLFIPCHRVVLSTGRIGGYRMGSKEKARLLNLEKSFIHEHS</sequence>
<keyword evidence="4 11" id="KW-0489">Methyltransferase</keyword>
<dbReference type="SUPFAM" id="SSF46767">
    <property type="entry name" value="Methylated DNA-protein cysteine methyltransferase, C-terminal domain"/>
    <property type="match status" value="1"/>
</dbReference>
<dbReference type="PANTHER" id="PTHR10815:SF13">
    <property type="entry name" value="METHYLATED-DNA--PROTEIN-CYSTEINE METHYLTRANSFERASE"/>
    <property type="match status" value="1"/>
</dbReference>
<dbReference type="InterPro" id="IPR014048">
    <property type="entry name" value="MethylDNA_cys_MeTrfase_DNA-bd"/>
</dbReference>
<evidence type="ECO:0000313" key="12">
    <source>
        <dbReference type="Proteomes" id="UP000051036"/>
    </source>
</evidence>
<dbReference type="Gene3D" id="3.30.160.70">
    <property type="entry name" value="Methylated DNA-protein cysteine methyltransferase domain"/>
    <property type="match status" value="1"/>
</dbReference>
<evidence type="ECO:0000256" key="4">
    <source>
        <dbReference type="ARBA" id="ARBA00022603"/>
    </source>
</evidence>
<keyword evidence="7" id="KW-0234">DNA repair</keyword>
<evidence type="ECO:0000256" key="1">
    <source>
        <dbReference type="ARBA" id="ARBA00001286"/>
    </source>
</evidence>
<feature type="domain" description="Methylguanine DNA methyltransferase ribonuclease-like" evidence="10">
    <location>
        <begin position="7"/>
        <end position="33"/>
    </location>
</feature>
<dbReference type="GO" id="GO:0003908">
    <property type="term" value="F:methylated-DNA-[protein]-cysteine S-methyltransferase activity"/>
    <property type="evidence" value="ECO:0007669"/>
    <property type="project" value="UniProtKB-EC"/>
</dbReference>
<evidence type="ECO:0000313" key="11">
    <source>
        <dbReference type="EMBL" id="KRL89126.1"/>
    </source>
</evidence>
<keyword evidence="6" id="KW-0227">DNA damage</keyword>
<dbReference type="Proteomes" id="UP000051036">
    <property type="component" value="Unassembled WGS sequence"/>
</dbReference>
<dbReference type="SUPFAM" id="SSF53155">
    <property type="entry name" value="Methylated DNA-protein cysteine methyltransferase domain"/>
    <property type="match status" value="1"/>
</dbReference>
<dbReference type="PATRIC" id="fig|1423763.3.peg.977"/>
<dbReference type="CDD" id="cd06445">
    <property type="entry name" value="ATase"/>
    <property type="match status" value="1"/>
</dbReference>
<dbReference type="Pfam" id="PF01035">
    <property type="entry name" value="DNA_binding_1"/>
    <property type="match status" value="1"/>
</dbReference>
<evidence type="ECO:0000256" key="3">
    <source>
        <dbReference type="ARBA" id="ARBA00011918"/>
    </source>
</evidence>
<evidence type="ECO:0000256" key="5">
    <source>
        <dbReference type="ARBA" id="ARBA00022679"/>
    </source>
</evidence>
<dbReference type="EC" id="2.1.1.63" evidence="3"/>
<keyword evidence="12" id="KW-1185">Reference proteome</keyword>
<dbReference type="AlphaFoldDB" id="A0A0R1U795"/>
<comment type="catalytic activity">
    <reaction evidence="1">
        <text>a 4-O-methyl-thymidine in DNA + L-cysteinyl-[protein] = a thymidine in DNA + S-methyl-L-cysteinyl-[protein]</text>
        <dbReference type="Rhea" id="RHEA:53428"/>
        <dbReference type="Rhea" id="RHEA-COMP:10131"/>
        <dbReference type="Rhea" id="RHEA-COMP:10132"/>
        <dbReference type="Rhea" id="RHEA-COMP:13555"/>
        <dbReference type="Rhea" id="RHEA-COMP:13556"/>
        <dbReference type="ChEBI" id="CHEBI:29950"/>
        <dbReference type="ChEBI" id="CHEBI:82612"/>
        <dbReference type="ChEBI" id="CHEBI:137386"/>
        <dbReference type="ChEBI" id="CHEBI:137387"/>
        <dbReference type="EC" id="2.1.1.63"/>
    </reaction>
</comment>
<evidence type="ECO:0000256" key="8">
    <source>
        <dbReference type="ARBA" id="ARBA00049348"/>
    </source>
</evidence>
<evidence type="ECO:0000259" key="9">
    <source>
        <dbReference type="Pfam" id="PF01035"/>
    </source>
</evidence>
<evidence type="ECO:0000259" key="10">
    <source>
        <dbReference type="Pfam" id="PF02870"/>
    </source>
</evidence>
<dbReference type="STRING" id="1423763.FC46_GL000963"/>
<name>A0A0R1U795_9LACO</name>
<dbReference type="EMBL" id="AZFM01000029">
    <property type="protein sequence ID" value="KRL89126.1"/>
    <property type="molecule type" value="Genomic_DNA"/>
</dbReference>
<evidence type="ECO:0000256" key="7">
    <source>
        <dbReference type="ARBA" id="ARBA00023204"/>
    </source>
</evidence>
<dbReference type="PROSITE" id="PS00374">
    <property type="entry name" value="MGMT"/>
    <property type="match status" value="1"/>
</dbReference>
<dbReference type="Pfam" id="PF02870">
    <property type="entry name" value="Methyltransf_1N"/>
    <property type="match status" value="1"/>
</dbReference>
<gene>
    <name evidence="11" type="ORF">FC46_GL000963</name>
</gene>
<protein>
    <recommendedName>
        <fullName evidence="3">methylated-DNA--[protein]-cysteine S-methyltransferase</fullName>
        <ecNumber evidence="3">2.1.1.63</ecNumber>
    </recommendedName>
</protein>
<dbReference type="InterPro" id="IPR008332">
    <property type="entry name" value="MethylG_MeTrfase_N"/>
</dbReference>